<sequence>MLSRELLPTTRLGSIEFYGRFLEAAARKSEFHLTQAKRWLCRNDLFYLLTVGCKRKDINRDWLFARCREVERNPNGNLDLWAREHYKSTLITFGLSLQDILASHGDEPEKRYGGREVTIGILSFNRPTAKAFLRQIKFEAENNEDLKALFPDVMWGNPKFDAPKWSEDDGLIFIRKTNPKEATVEAHGLVDGQPTGKHYFIRVYDDVVTRESVGTPDMILKTTAAWELSDNLGTDGGWVRTIGTRYHLFDTYAVMVERGIPARTHPCTSDGSEDFTKAVLLSSTALSDKRRIQGPYTFGAQMLLNPTADRQQGFREEWLKYWPATRAHNLNVYILVDPASKKKKTSDYTTMLVIGLGGDGNFYVLDMVRDRLNLTERQKTLFRLHRQWRPRSVGYEEYGLQADIEHHKSKMDDENYRFEIIELGGKMAKEDRIKRLVPKFESGQFYLPESVVKTDYEGKAVNLVRTFVQDEYMAFPVCAHDDMLDCAARILDEDFPTSFPMPDEEAEMPKWMQDIDMEAQAGGGWETA</sequence>
<gene>
    <name evidence="1" type="ORF">IHQ72_29565</name>
</gene>
<name>A0ABY5QUL3_9HYPH</name>
<dbReference type="Proteomes" id="UP001058098">
    <property type="component" value="Chromosome"/>
</dbReference>
<accession>A0ABY5QUL3</accession>
<reference evidence="1" key="1">
    <citation type="submission" date="2020-09" db="EMBL/GenBank/DDBJ databases">
        <title>Rhizobia associated with sainfoin plants.</title>
        <authorList>
            <person name="Asharfi S."/>
            <person name="Kuzmanovic N."/>
            <person name="Bunk B."/>
            <person name="Sproeer C."/>
            <person name="Becker M."/>
            <person name="Thuenen T."/>
        </authorList>
    </citation>
    <scope>NUCLEOTIDE SEQUENCE</scope>
    <source>
        <strain evidence="1">OM4</strain>
    </source>
</reference>
<keyword evidence="2" id="KW-1185">Reference proteome</keyword>
<evidence type="ECO:0000313" key="2">
    <source>
        <dbReference type="Proteomes" id="UP001058098"/>
    </source>
</evidence>
<evidence type="ECO:0008006" key="3">
    <source>
        <dbReference type="Google" id="ProtNLM"/>
    </source>
</evidence>
<evidence type="ECO:0000313" key="1">
    <source>
        <dbReference type="EMBL" id="UVC14718.1"/>
    </source>
</evidence>
<dbReference type="Gene3D" id="3.30.420.240">
    <property type="match status" value="1"/>
</dbReference>
<dbReference type="RefSeq" id="WP_258119114.1">
    <property type="nucleotide sequence ID" value="NZ_CP062229.1"/>
</dbReference>
<proteinExistence type="predicted"/>
<organism evidence="1 2">
    <name type="scientific">Mesorhizobium onobrychidis</name>
    <dbReference type="NCBI Taxonomy" id="2775404"/>
    <lineage>
        <taxon>Bacteria</taxon>
        <taxon>Pseudomonadati</taxon>
        <taxon>Pseudomonadota</taxon>
        <taxon>Alphaproteobacteria</taxon>
        <taxon>Hyphomicrobiales</taxon>
        <taxon>Phyllobacteriaceae</taxon>
        <taxon>Mesorhizobium</taxon>
    </lineage>
</organism>
<protein>
    <recommendedName>
        <fullName evidence="3">Terminase large subunit gp17-like C-terminal domain-containing protein</fullName>
    </recommendedName>
</protein>
<dbReference type="EMBL" id="CP062229">
    <property type="protein sequence ID" value="UVC14718.1"/>
    <property type="molecule type" value="Genomic_DNA"/>
</dbReference>